<evidence type="ECO:0000256" key="1">
    <source>
        <dbReference type="SAM" id="MobiDB-lite"/>
    </source>
</evidence>
<proteinExistence type="predicted"/>
<dbReference type="Proteomes" id="UP000479000">
    <property type="component" value="Unassembled WGS sequence"/>
</dbReference>
<gene>
    <name evidence="2" type="ORF">NTEN_LOCUS1948</name>
</gene>
<keyword evidence="3" id="KW-1185">Reference proteome</keyword>
<dbReference type="EMBL" id="CADCXU010003137">
    <property type="protein sequence ID" value="CAA9995157.1"/>
    <property type="molecule type" value="Genomic_DNA"/>
</dbReference>
<sequence length="769" mass="88412">MSGFCLMVIQKDGRSSKIGFAKNSLVDPLGSLRAYWLDWSFCKFKNSSKVDSNSPKVQQARVCLIYNARSSSSRSSRSSQEQFSKLKKLSSAALKLKKVPKAVLKTQKALKHSPCNSRNSKLSRVVLEIKKLSSAVLKLKKVSEAVLNHRKTFNNLYAPRTFRIAKYRVIRAWHPYSVLFPCHALLPNAPCTFSMPDRTRKSTLIFTLPYFLTPYGKKIIRNRGKGLKDVMIFKRKVLRRKGQAKGLHLYPKEGMVIRLNTYNTSGPNGKLERLVRSRRSAGGKNCQKPGMGLLKRPGKDKIGLTNTQLRRKGREHIKENEEDEDEAEKKKIYKETPVVRTRSVLISNFHSSELNWLLEAHFTELRQLYRTTWSRPTAKRSSQIVAVSPLPGKPIRQLITKLYRADKVLPHFSLKEHKELLMPLQWGTGIGIEIHNRMIGRSSGHYRCSKSFAKEKKRLPAKTKQEPFPFLPRGRPSLIAADIALRQIGFHFRKGTRGAENRWTRAKTYICNNIVFSSSSRRSLSSSLISSSNFQFQLKWCSSDTHLIQRKTITASAATINVLQRGVTGSYRVALRKEKQAVEGETFNLKKDFLENVHCLHVMDFGGERRSSIVTLYLAKRFRLEGHRKSKMVTGCWRDAWLSISRTVQKIWVSPKHNDEFKVTLLKCRICHNLQHEVKFEFSNSIMSITWVSKKITAHNRQRKGSIIDRQKRTGQGFSYEYECMTMTSPECDAKMDQAVPFRRNNLRESLNGRIRKVPTKITTDIRYC</sequence>
<evidence type="ECO:0000313" key="2">
    <source>
        <dbReference type="EMBL" id="CAA9995157.1"/>
    </source>
</evidence>
<name>A0A6H5G0T0_9HEMI</name>
<feature type="region of interest" description="Disordered" evidence="1">
    <location>
        <begin position="307"/>
        <end position="329"/>
    </location>
</feature>
<protein>
    <submittedName>
        <fullName evidence="2">Uncharacterized protein</fullName>
    </submittedName>
</protein>
<dbReference type="AlphaFoldDB" id="A0A6H5G0T0"/>
<organism evidence="2 3">
    <name type="scientific">Nesidiocoris tenuis</name>
    <dbReference type="NCBI Taxonomy" id="355587"/>
    <lineage>
        <taxon>Eukaryota</taxon>
        <taxon>Metazoa</taxon>
        <taxon>Ecdysozoa</taxon>
        <taxon>Arthropoda</taxon>
        <taxon>Hexapoda</taxon>
        <taxon>Insecta</taxon>
        <taxon>Pterygota</taxon>
        <taxon>Neoptera</taxon>
        <taxon>Paraneoptera</taxon>
        <taxon>Hemiptera</taxon>
        <taxon>Heteroptera</taxon>
        <taxon>Panheteroptera</taxon>
        <taxon>Cimicomorpha</taxon>
        <taxon>Miridae</taxon>
        <taxon>Dicyphina</taxon>
        <taxon>Nesidiocoris</taxon>
    </lineage>
</organism>
<accession>A0A6H5G0T0</accession>
<reference evidence="2 3" key="1">
    <citation type="submission" date="2020-02" db="EMBL/GenBank/DDBJ databases">
        <authorList>
            <person name="Ferguson B K."/>
        </authorList>
    </citation>
    <scope>NUCLEOTIDE SEQUENCE [LARGE SCALE GENOMIC DNA]</scope>
</reference>
<evidence type="ECO:0000313" key="3">
    <source>
        <dbReference type="Proteomes" id="UP000479000"/>
    </source>
</evidence>